<dbReference type="OrthoDB" id="203796at2759"/>
<organism evidence="2 3">
    <name type="scientific">Coemansia brasiliensis</name>
    <dbReference type="NCBI Taxonomy" id="2650707"/>
    <lineage>
        <taxon>Eukaryota</taxon>
        <taxon>Fungi</taxon>
        <taxon>Fungi incertae sedis</taxon>
        <taxon>Zoopagomycota</taxon>
        <taxon>Kickxellomycotina</taxon>
        <taxon>Kickxellomycetes</taxon>
        <taxon>Kickxellales</taxon>
        <taxon>Kickxellaceae</taxon>
        <taxon>Coemansia</taxon>
    </lineage>
</organism>
<feature type="region of interest" description="Disordered" evidence="1">
    <location>
        <begin position="1"/>
        <end position="74"/>
    </location>
</feature>
<gene>
    <name evidence="2" type="ORF">IWW36_000654</name>
</gene>
<accession>A0A9W8IAU6</accession>
<evidence type="ECO:0000313" key="3">
    <source>
        <dbReference type="Proteomes" id="UP001139887"/>
    </source>
</evidence>
<evidence type="ECO:0000256" key="1">
    <source>
        <dbReference type="SAM" id="MobiDB-lite"/>
    </source>
</evidence>
<feature type="compositionally biased region" description="Polar residues" evidence="1">
    <location>
        <begin position="56"/>
        <end position="70"/>
    </location>
</feature>
<sequence length="336" mass="38789">MRVEELPTFETAGNGNNEPPPNASENNNEQVEPSAPPLLPSYDDVISSTHEDTGESSRNPANNVPTNRQSIDGKPLHIEQQPLLPYSPPTIREGNSVRNADSMTSQEFFRQLEYKRTSKGYSSCDEWLNTDARALRRFFEECNERPRVQVEVVGSHMEDRRTRRETHTRREVVDFKFSLDLTPFIHEKGNIYGVRPNATSEPYDIEQVVESYVKADNVLKEIRVMKKAIWDYDAVRREILQVVKQTGYPHSVAVTFPMSNDCIKVKSHSVVGRMWRHPVTRFLCFISCACLVGWPLERMATQKWRNRLMSDFVVLSAPRDYVAQHADFIKRQISWT</sequence>
<feature type="compositionally biased region" description="Low complexity" evidence="1">
    <location>
        <begin position="12"/>
        <end position="29"/>
    </location>
</feature>
<protein>
    <submittedName>
        <fullName evidence="2">Uncharacterized protein</fullName>
    </submittedName>
</protein>
<dbReference type="EMBL" id="JANBUW010000006">
    <property type="protein sequence ID" value="KAJ2852075.1"/>
    <property type="molecule type" value="Genomic_DNA"/>
</dbReference>
<feature type="region of interest" description="Disordered" evidence="1">
    <location>
        <begin position="80"/>
        <end position="99"/>
    </location>
</feature>
<proteinExistence type="predicted"/>
<dbReference type="PANTHER" id="PTHR37848:SF1">
    <property type="entry name" value="SUN DOMAIN-CONTAINING PROTEIN"/>
    <property type="match status" value="1"/>
</dbReference>
<reference evidence="2" key="1">
    <citation type="submission" date="2022-07" db="EMBL/GenBank/DDBJ databases">
        <title>Phylogenomic reconstructions and comparative analyses of Kickxellomycotina fungi.</title>
        <authorList>
            <person name="Reynolds N.K."/>
            <person name="Stajich J.E."/>
            <person name="Barry K."/>
            <person name="Grigoriev I.V."/>
            <person name="Crous P."/>
            <person name="Smith M.E."/>
        </authorList>
    </citation>
    <scope>NUCLEOTIDE SEQUENCE</scope>
    <source>
        <strain evidence="2">NRRL 1566</strain>
    </source>
</reference>
<dbReference type="AlphaFoldDB" id="A0A9W8IAU6"/>
<name>A0A9W8IAU6_9FUNG</name>
<dbReference type="PANTHER" id="PTHR37848">
    <property type="entry name" value="EXPRESSED PROTEIN"/>
    <property type="match status" value="1"/>
</dbReference>
<dbReference type="Proteomes" id="UP001139887">
    <property type="component" value="Unassembled WGS sequence"/>
</dbReference>
<comment type="caution">
    <text evidence="2">The sequence shown here is derived from an EMBL/GenBank/DDBJ whole genome shotgun (WGS) entry which is preliminary data.</text>
</comment>
<evidence type="ECO:0000313" key="2">
    <source>
        <dbReference type="EMBL" id="KAJ2852075.1"/>
    </source>
</evidence>
<keyword evidence="3" id="KW-1185">Reference proteome</keyword>